<organism evidence="1 2">
    <name type="scientific">Sulfidibacter corallicola</name>
    <dbReference type="NCBI Taxonomy" id="2818388"/>
    <lineage>
        <taxon>Bacteria</taxon>
        <taxon>Pseudomonadati</taxon>
        <taxon>Acidobacteriota</taxon>
        <taxon>Holophagae</taxon>
        <taxon>Acanthopleuribacterales</taxon>
        <taxon>Acanthopleuribacteraceae</taxon>
        <taxon>Sulfidibacter</taxon>
    </lineage>
</organism>
<dbReference type="Proteomes" id="UP000663929">
    <property type="component" value="Chromosome"/>
</dbReference>
<evidence type="ECO:0000313" key="2">
    <source>
        <dbReference type="Proteomes" id="UP000663929"/>
    </source>
</evidence>
<dbReference type="RefSeq" id="WP_237384264.1">
    <property type="nucleotide sequence ID" value="NZ_CP071793.1"/>
</dbReference>
<dbReference type="Pfam" id="PF05037">
    <property type="entry name" value="DUF669"/>
    <property type="match status" value="1"/>
</dbReference>
<reference evidence="1" key="1">
    <citation type="submission" date="2021-03" db="EMBL/GenBank/DDBJ databases">
        <title>Acanthopleuribacteraceae sp. M133.</title>
        <authorList>
            <person name="Wang G."/>
        </authorList>
    </citation>
    <scope>NUCLEOTIDE SEQUENCE</scope>
    <source>
        <strain evidence="1">M133</strain>
    </source>
</reference>
<evidence type="ECO:0000313" key="1">
    <source>
        <dbReference type="EMBL" id="QTD54166.1"/>
    </source>
</evidence>
<proteinExistence type="predicted"/>
<dbReference type="AlphaFoldDB" id="A0A8A4TW26"/>
<dbReference type="EMBL" id="CP071793">
    <property type="protein sequence ID" value="QTD54166.1"/>
    <property type="molecule type" value="Genomic_DNA"/>
</dbReference>
<keyword evidence="2" id="KW-1185">Reference proteome</keyword>
<name>A0A8A4TW26_SULCO</name>
<accession>A0A8A4TW26</accession>
<gene>
    <name evidence="1" type="ORF">J3U87_17105</name>
</gene>
<protein>
    <submittedName>
        <fullName evidence="1">DUF669 domain-containing protein</fullName>
    </submittedName>
</protein>
<sequence>MSDFEQIDLAELDNKFESEEASETNHTPVPDGKYQVNVDKIELTRSKSGNPMLKWTLRIIGPTQRKRLLWKNSVITEASIKWLKRDLIIAGLVLAKLSDLEHRLHELLDIQLEVKKVTKNDYENIYLQRLIEIDDPDAQASTQDSVPF</sequence>
<dbReference type="KEGG" id="scor:J3U87_17105"/>
<dbReference type="InterPro" id="IPR007731">
    <property type="entry name" value="DUF669"/>
</dbReference>